<evidence type="ECO:0000256" key="1">
    <source>
        <dbReference type="ARBA" id="ARBA00004123"/>
    </source>
</evidence>
<dbReference type="PANTHER" id="PTHR19303:SF73">
    <property type="entry name" value="PROTEIN PDC2"/>
    <property type="match status" value="1"/>
</dbReference>
<dbReference type="GO" id="GO:0005634">
    <property type="term" value="C:nucleus"/>
    <property type="evidence" value="ECO:0007669"/>
    <property type="project" value="UniProtKB-SubCell"/>
</dbReference>
<dbReference type="InterPro" id="IPR009057">
    <property type="entry name" value="Homeodomain-like_sf"/>
</dbReference>
<accession>A0A4Y2UJD9</accession>
<evidence type="ECO:0000313" key="5">
    <source>
        <dbReference type="Proteomes" id="UP000499080"/>
    </source>
</evidence>
<dbReference type="PANTHER" id="PTHR19303">
    <property type="entry name" value="TRANSPOSON"/>
    <property type="match status" value="1"/>
</dbReference>
<dbReference type="Gene3D" id="1.10.10.60">
    <property type="entry name" value="Homeodomain-like"/>
    <property type="match status" value="2"/>
</dbReference>
<dbReference type="InterPro" id="IPR050863">
    <property type="entry name" value="CenT-Element_Derived"/>
</dbReference>
<dbReference type="AlphaFoldDB" id="A0A4Y2UJD9"/>
<dbReference type="Proteomes" id="UP000499080">
    <property type="component" value="Unassembled WGS sequence"/>
</dbReference>
<proteinExistence type="predicted"/>
<dbReference type="SMART" id="SM00674">
    <property type="entry name" value="CENPB"/>
    <property type="match status" value="1"/>
</dbReference>
<sequence length="369" mass="41885">MCILKKVGENQHLQRVDLAKELGFPVSTLNTLIYKRKIIEESHHQSGSSASKKLRVQNGKFVDVEKVLLQWFNQCRSVKILISGPLLMEKAQEISKKLNVECDASFSSGWLHKFKLRHDITGKTVSGESGDVDCETVDDWIENQMPDLIKGYKQKEIFNADETGLFYNLLPSKTLATKSDTCHGGKKSKVRLTVLLCANADGSEKLPPLIIGKSKKPRCFKNVKTLPTKYLSNKKSCTTMSFFTDWLKGLDDKMRKQKRRIILFIGQCPAHPPDTNFLKNVTVKFFPANCTSKLQPLDLGVIKSLKHYRKLLVKTVIASLDHGDSKNMKLDALQAMNFIMMDWQNVLQKTIKKLLRPWGIFNSGGYQSY</sequence>
<dbReference type="InterPro" id="IPR006600">
    <property type="entry name" value="HTH_CenpB_DNA-bd_dom"/>
</dbReference>
<dbReference type="Pfam" id="PF03221">
    <property type="entry name" value="HTH_Tnp_Tc5"/>
    <property type="match status" value="1"/>
</dbReference>
<dbReference type="OrthoDB" id="6507055at2759"/>
<evidence type="ECO:0000259" key="3">
    <source>
        <dbReference type="PROSITE" id="PS51253"/>
    </source>
</evidence>
<protein>
    <submittedName>
        <fullName evidence="4">Tigger transposable element-derived protein 6</fullName>
    </submittedName>
</protein>
<comment type="subcellular location">
    <subcellularLocation>
        <location evidence="1">Nucleus</location>
    </subcellularLocation>
</comment>
<dbReference type="Pfam" id="PF03184">
    <property type="entry name" value="DDE_1"/>
    <property type="match status" value="1"/>
</dbReference>
<name>A0A4Y2UJD9_ARAVE</name>
<reference evidence="4 5" key="1">
    <citation type="journal article" date="2019" name="Sci. Rep.">
        <title>Orb-weaving spider Araneus ventricosus genome elucidates the spidroin gene catalogue.</title>
        <authorList>
            <person name="Kono N."/>
            <person name="Nakamura H."/>
            <person name="Ohtoshi R."/>
            <person name="Moran D.A.P."/>
            <person name="Shinohara A."/>
            <person name="Yoshida Y."/>
            <person name="Fujiwara M."/>
            <person name="Mori M."/>
            <person name="Tomita M."/>
            <person name="Arakawa K."/>
        </authorList>
    </citation>
    <scope>NUCLEOTIDE SEQUENCE [LARGE SCALE GENOMIC DNA]</scope>
</reference>
<feature type="domain" description="HTH CENPB-type" evidence="3">
    <location>
        <begin position="52"/>
        <end position="124"/>
    </location>
</feature>
<dbReference type="PROSITE" id="PS51253">
    <property type="entry name" value="HTH_CENPB"/>
    <property type="match status" value="1"/>
</dbReference>
<evidence type="ECO:0000313" key="4">
    <source>
        <dbReference type="EMBL" id="GBO12743.1"/>
    </source>
</evidence>
<evidence type="ECO:0000256" key="2">
    <source>
        <dbReference type="ARBA" id="ARBA00023125"/>
    </source>
</evidence>
<keyword evidence="5" id="KW-1185">Reference proteome</keyword>
<dbReference type="InterPro" id="IPR004875">
    <property type="entry name" value="DDE_SF_endonuclease_dom"/>
</dbReference>
<dbReference type="GO" id="GO:0003677">
    <property type="term" value="F:DNA binding"/>
    <property type="evidence" value="ECO:0007669"/>
    <property type="project" value="UniProtKB-KW"/>
</dbReference>
<dbReference type="SUPFAM" id="SSF46689">
    <property type="entry name" value="Homeodomain-like"/>
    <property type="match status" value="1"/>
</dbReference>
<organism evidence="4 5">
    <name type="scientific">Araneus ventricosus</name>
    <name type="common">Orbweaver spider</name>
    <name type="synonym">Epeira ventricosa</name>
    <dbReference type="NCBI Taxonomy" id="182803"/>
    <lineage>
        <taxon>Eukaryota</taxon>
        <taxon>Metazoa</taxon>
        <taxon>Ecdysozoa</taxon>
        <taxon>Arthropoda</taxon>
        <taxon>Chelicerata</taxon>
        <taxon>Arachnida</taxon>
        <taxon>Araneae</taxon>
        <taxon>Araneomorphae</taxon>
        <taxon>Entelegynae</taxon>
        <taxon>Araneoidea</taxon>
        <taxon>Araneidae</taxon>
        <taxon>Araneus</taxon>
    </lineage>
</organism>
<dbReference type="EMBL" id="BGPR01037198">
    <property type="protein sequence ID" value="GBO12743.1"/>
    <property type="molecule type" value="Genomic_DNA"/>
</dbReference>
<keyword evidence="2" id="KW-0238">DNA-binding</keyword>
<comment type="caution">
    <text evidence="4">The sequence shown here is derived from an EMBL/GenBank/DDBJ whole genome shotgun (WGS) entry which is preliminary data.</text>
</comment>
<gene>
    <name evidence="4" type="primary">TIGD6_67</name>
    <name evidence="4" type="ORF">AVEN_69535_1</name>
</gene>